<name>A0A0W0FAJ7_MONRR</name>
<comment type="caution">
    <text evidence="1">The sequence shown here is derived from an EMBL/GenBank/DDBJ whole genome shotgun (WGS) entry which is preliminary data.</text>
</comment>
<dbReference type="Proteomes" id="UP000054988">
    <property type="component" value="Unassembled WGS sequence"/>
</dbReference>
<gene>
    <name evidence="1" type="ORF">WG66_14223</name>
</gene>
<reference evidence="1 2" key="1">
    <citation type="submission" date="2015-12" db="EMBL/GenBank/DDBJ databases">
        <title>Draft genome sequence of Moniliophthora roreri, the causal agent of frosty pod rot of cacao.</title>
        <authorList>
            <person name="Aime M.C."/>
            <person name="Diaz-Valderrama J.R."/>
            <person name="Kijpornyongpan T."/>
            <person name="Phillips-Mora W."/>
        </authorList>
    </citation>
    <scope>NUCLEOTIDE SEQUENCE [LARGE SCALE GENOMIC DNA]</scope>
    <source>
        <strain evidence="1 2">MCA 2952</strain>
    </source>
</reference>
<sequence>MGMVETTGFENKAEAASVDWIEKWLDTWEASCSKEVQKWLQTS</sequence>
<proteinExistence type="predicted"/>
<organism evidence="1 2">
    <name type="scientific">Moniliophthora roreri</name>
    <name type="common">Frosty pod rot fungus</name>
    <name type="synonym">Monilia roreri</name>
    <dbReference type="NCBI Taxonomy" id="221103"/>
    <lineage>
        <taxon>Eukaryota</taxon>
        <taxon>Fungi</taxon>
        <taxon>Dikarya</taxon>
        <taxon>Basidiomycota</taxon>
        <taxon>Agaricomycotina</taxon>
        <taxon>Agaricomycetes</taxon>
        <taxon>Agaricomycetidae</taxon>
        <taxon>Agaricales</taxon>
        <taxon>Marasmiineae</taxon>
        <taxon>Marasmiaceae</taxon>
        <taxon>Moniliophthora</taxon>
    </lineage>
</organism>
<accession>A0A0W0FAJ7</accession>
<evidence type="ECO:0000313" key="2">
    <source>
        <dbReference type="Proteomes" id="UP000054988"/>
    </source>
</evidence>
<dbReference type="EMBL" id="LATX01002186">
    <property type="protein sequence ID" value="KTB33202.1"/>
    <property type="molecule type" value="Genomic_DNA"/>
</dbReference>
<dbReference type="AlphaFoldDB" id="A0A0W0FAJ7"/>
<evidence type="ECO:0000313" key="1">
    <source>
        <dbReference type="EMBL" id="KTB33202.1"/>
    </source>
</evidence>
<protein>
    <submittedName>
        <fullName evidence="1">Uncharacterized protein</fullName>
    </submittedName>
</protein>